<evidence type="ECO:0000259" key="7">
    <source>
        <dbReference type="Pfam" id="PF14824"/>
    </source>
</evidence>
<evidence type="ECO:0000256" key="6">
    <source>
        <dbReference type="ARBA" id="ARBA00047561"/>
    </source>
</evidence>
<comment type="catalytic activity">
    <reaction evidence="6">
        <text>precorrin-2 + NAD(+) = sirohydrochlorin + NADH + 2 H(+)</text>
        <dbReference type="Rhea" id="RHEA:15613"/>
        <dbReference type="ChEBI" id="CHEBI:15378"/>
        <dbReference type="ChEBI" id="CHEBI:57540"/>
        <dbReference type="ChEBI" id="CHEBI:57945"/>
        <dbReference type="ChEBI" id="CHEBI:58351"/>
        <dbReference type="ChEBI" id="CHEBI:58827"/>
        <dbReference type="EC" id="1.3.1.76"/>
    </reaction>
</comment>
<reference evidence="8 9" key="1">
    <citation type="submission" date="2023-09" db="EMBL/GenBank/DDBJ databases">
        <authorList>
            <person name="Page C.A."/>
            <person name="Perez-Diaz I.M."/>
        </authorList>
    </citation>
    <scope>NUCLEOTIDE SEQUENCE [LARGE SCALE GENOMIC DNA]</scope>
    <source>
        <strain evidence="8 9">Ll15</strain>
    </source>
</reference>
<dbReference type="SUPFAM" id="SSF75615">
    <property type="entry name" value="Siroheme synthase middle domains-like"/>
    <property type="match status" value="1"/>
</dbReference>
<sequence length="219" mass="24717">MLKGERMAYFPALLNIENKKVVIVGGGKVATQKVRSLLPAKAHIYIISPKLTEELIAYVKAGHVKWHEKMFEPHDVNEAVLIFAATDSKAVNEAVEAATAPWQHLSRVDAKGRNDFITPAVIRRGDLVLAISTSGASPGYTKKLKKELETQFDDSYAQYIEFLKHCRTQIIHHITEPTAKRYALKETLRPELFDWLAKGDIARCEVFLQNLLDENRGHI</sequence>
<gene>
    <name evidence="8" type="ORF">R6U77_15255</name>
</gene>
<feature type="domain" description="Siroheme synthase central" evidence="7">
    <location>
        <begin position="124"/>
        <end position="150"/>
    </location>
</feature>
<evidence type="ECO:0000256" key="2">
    <source>
        <dbReference type="ARBA" id="ARBA00012400"/>
    </source>
</evidence>
<evidence type="ECO:0000256" key="5">
    <source>
        <dbReference type="ARBA" id="ARBA00023244"/>
    </source>
</evidence>
<dbReference type="Pfam" id="PF13241">
    <property type="entry name" value="NAD_binding_7"/>
    <property type="match status" value="1"/>
</dbReference>
<evidence type="ECO:0000313" key="8">
    <source>
        <dbReference type="EMBL" id="WPK11233.1"/>
    </source>
</evidence>
<dbReference type="InterPro" id="IPR028161">
    <property type="entry name" value="Met8-like"/>
</dbReference>
<proteinExistence type="predicted"/>
<keyword evidence="3" id="KW-0560">Oxidoreductase</keyword>
<dbReference type="PANTHER" id="PTHR35330:SF1">
    <property type="entry name" value="SIROHEME BIOSYNTHESIS PROTEIN MET8"/>
    <property type="match status" value="1"/>
</dbReference>
<dbReference type="EC" id="1.3.1.76" evidence="2"/>
<evidence type="ECO:0000256" key="1">
    <source>
        <dbReference type="ARBA" id="ARBA00005010"/>
    </source>
</evidence>
<dbReference type="Gene3D" id="3.40.50.720">
    <property type="entry name" value="NAD(P)-binding Rossmann-like Domain"/>
    <property type="match status" value="1"/>
</dbReference>
<dbReference type="EMBL" id="CP137624">
    <property type="protein sequence ID" value="WPK11233.1"/>
    <property type="molecule type" value="Genomic_DNA"/>
</dbReference>
<keyword evidence="9" id="KW-1185">Reference proteome</keyword>
<comment type="pathway">
    <text evidence="1">Porphyrin-containing compound metabolism; siroheme biosynthesis; sirohydrochlorin from precorrin-2: step 1/1.</text>
</comment>
<evidence type="ECO:0000313" key="9">
    <source>
        <dbReference type="Proteomes" id="UP001322664"/>
    </source>
</evidence>
<dbReference type="NCBIfam" id="TIGR01470">
    <property type="entry name" value="cysG_Nterm"/>
    <property type="match status" value="1"/>
</dbReference>
<keyword evidence="4" id="KW-0520">NAD</keyword>
<dbReference type="SUPFAM" id="SSF51735">
    <property type="entry name" value="NAD(P)-binding Rossmann-fold domains"/>
    <property type="match status" value="1"/>
</dbReference>
<dbReference type="PANTHER" id="PTHR35330">
    <property type="entry name" value="SIROHEME BIOSYNTHESIS PROTEIN MET8"/>
    <property type="match status" value="1"/>
</dbReference>
<dbReference type="InterPro" id="IPR006367">
    <property type="entry name" value="Sirohaem_synthase_N"/>
</dbReference>
<evidence type="ECO:0000256" key="3">
    <source>
        <dbReference type="ARBA" id="ARBA00023002"/>
    </source>
</evidence>
<dbReference type="Proteomes" id="UP001322664">
    <property type="component" value="Chromosome"/>
</dbReference>
<dbReference type="Pfam" id="PF14824">
    <property type="entry name" value="Sirohm_synth_M"/>
    <property type="match status" value="1"/>
</dbReference>
<dbReference type="Gene3D" id="1.10.8.610">
    <property type="entry name" value="SirC, precorrin-2 dehydrogenase, C-terminal helical domain-like"/>
    <property type="match status" value="1"/>
</dbReference>
<keyword evidence="5" id="KW-0627">Porphyrin biosynthesis</keyword>
<dbReference type="InterPro" id="IPR042518">
    <property type="entry name" value="SirC_C"/>
</dbReference>
<name>A0ABZ0RSM6_9BACI</name>
<organism evidence="8 9">
    <name type="scientific">Lysinibacillus louembei</name>
    <dbReference type="NCBI Taxonomy" id="1470088"/>
    <lineage>
        <taxon>Bacteria</taxon>
        <taxon>Bacillati</taxon>
        <taxon>Bacillota</taxon>
        <taxon>Bacilli</taxon>
        <taxon>Bacillales</taxon>
        <taxon>Bacillaceae</taxon>
        <taxon>Lysinibacillus</taxon>
    </lineage>
</organism>
<dbReference type="RefSeq" id="WP_319836294.1">
    <property type="nucleotide sequence ID" value="NZ_CP137624.1"/>
</dbReference>
<dbReference type="InterPro" id="IPR028281">
    <property type="entry name" value="Sirohaem_synthase_central"/>
</dbReference>
<protein>
    <recommendedName>
        <fullName evidence="2">precorrin-2 dehydrogenase</fullName>
        <ecNumber evidence="2">1.3.1.76</ecNumber>
    </recommendedName>
</protein>
<evidence type="ECO:0000256" key="4">
    <source>
        <dbReference type="ARBA" id="ARBA00023027"/>
    </source>
</evidence>
<dbReference type="InterPro" id="IPR036291">
    <property type="entry name" value="NAD(P)-bd_dom_sf"/>
</dbReference>
<accession>A0ABZ0RSM6</accession>